<accession>A0A2R6A8R6</accession>
<dbReference type="PROSITE" id="PS51819">
    <property type="entry name" value="VOC"/>
    <property type="match status" value="1"/>
</dbReference>
<reference evidence="2 3" key="1">
    <citation type="submission" date="2017-04" db="EMBL/GenBank/DDBJ databases">
        <title>Novel microbial lineages endemic to geothermal iron-oxide mats fill important gaps in the evolutionary history of Archaea.</title>
        <authorList>
            <person name="Jay Z.J."/>
            <person name="Beam J.P."/>
            <person name="Dlakic M."/>
            <person name="Rusch D.B."/>
            <person name="Kozubal M.A."/>
            <person name="Inskeep W.P."/>
        </authorList>
    </citation>
    <scope>NUCLEOTIDE SEQUENCE [LARGE SCALE GENOMIC DNA]</scope>
    <source>
        <strain evidence="2">OSP_D</strain>
    </source>
</reference>
<evidence type="ECO:0000259" key="1">
    <source>
        <dbReference type="PROSITE" id="PS51819"/>
    </source>
</evidence>
<dbReference type="PANTHER" id="PTHR36437:SF2">
    <property type="entry name" value="GLYOXALASE_BLEOMYCIN RESISTANCE PROTEIN_DIOXYGENASE"/>
    <property type="match status" value="1"/>
</dbReference>
<feature type="domain" description="VOC" evidence="1">
    <location>
        <begin position="4"/>
        <end position="112"/>
    </location>
</feature>
<sequence length="112" mass="12743">MITEVKSIAVVISDEKKAIEFYTKTLGFELRDNEGHWITVAPKGSQTLLHLCKTKPLEPGNTGIWLKVDDVDKTYEELSKKGVKFPKPPRDDGWGKYAIMSDPDGNEFWLME</sequence>
<dbReference type="Pfam" id="PF00903">
    <property type="entry name" value="Glyoxalase"/>
    <property type="match status" value="1"/>
</dbReference>
<dbReference type="Proteomes" id="UP000240880">
    <property type="component" value="Unassembled WGS sequence"/>
</dbReference>
<comment type="caution">
    <text evidence="2">The sequence shown here is derived from an EMBL/GenBank/DDBJ whole genome shotgun (WGS) entry which is preliminary data.</text>
</comment>
<protein>
    <recommendedName>
        <fullName evidence="1">VOC domain-containing protein</fullName>
    </recommendedName>
</protein>
<dbReference type="AlphaFoldDB" id="A0A2R6A8R6"/>
<name>A0A2R6A8R6_9ARCH</name>
<dbReference type="EMBL" id="NEXC01000052">
    <property type="protein sequence ID" value="PSN82780.1"/>
    <property type="molecule type" value="Genomic_DNA"/>
</dbReference>
<dbReference type="InterPro" id="IPR029068">
    <property type="entry name" value="Glyas_Bleomycin-R_OHBP_Dase"/>
</dbReference>
<gene>
    <name evidence="2" type="ORF">B9Q01_06995</name>
</gene>
<proteinExistence type="predicted"/>
<dbReference type="InterPro" id="IPR004360">
    <property type="entry name" value="Glyas_Fos-R_dOase_dom"/>
</dbReference>
<dbReference type="Gene3D" id="3.10.180.10">
    <property type="entry name" value="2,3-Dihydroxybiphenyl 1,2-Dioxygenase, domain 1"/>
    <property type="match status" value="1"/>
</dbReference>
<dbReference type="PANTHER" id="PTHR36437">
    <property type="entry name" value="GLYOXALASE/BLEOMYCIN RESISTANCE PROTEIN/DIOXYGENASE"/>
    <property type="match status" value="1"/>
</dbReference>
<evidence type="ECO:0000313" key="3">
    <source>
        <dbReference type="Proteomes" id="UP000240880"/>
    </source>
</evidence>
<dbReference type="SUPFAM" id="SSF54593">
    <property type="entry name" value="Glyoxalase/Bleomycin resistance protein/Dihydroxybiphenyl dioxygenase"/>
    <property type="match status" value="1"/>
</dbReference>
<organism evidence="2 3">
    <name type="scientific">Candidatus Marsarchaeota G1 archaeon OSP_D</name>
    <dbReference type="NCBI Taxonomy" id="1978155"/>
    <lineage>
        <taxon>Archaea</taxon>
        <taxon>Candidatus Marsarchaeota</taxon>
        <taxon>Candidatus Marsarchaeota group 1</taxon>
    </lineage>
</organism>
<dbReference type="InterPro" id="IPR037523">
    <property type="entry name" value="VOC_core"/>
</dbReference>
<evidence type="ECO:0000313" key="2">
    <source>
        <dbReference type="EMBL" id="PSN82780.1"/>
    </source>
</evidence>